<keyword evidence="4" id="KW-1185">Reference proteome</keyword>
<accession>A0A9P7N8U0</accession>
<dbReference type="PANTHER" id="PTHR21068">
    <property type="entry name" value="SPARTIN"/>
    <property type="match status" value="1"/>
</dbReference>
<dbReference type="InterPro" id="IPR009686">
    <property type="entry name" value="Senescence/spartin_C"/>
</dbReference>
<protein>
    <recommendedName>
        <fullName evidence="2">Senescence domain-containing protein</fullName>
    </recommendedName>
</protein>
<dbReference type="PANTHER" id="PTHR21068:SF43">
    <property type="entry name" value="SPARTIN"/>
    <property type="match status" value="1"/>
</dbReference>
<name>A0A9P7N8U0_9HYPO</name>
<dbReference type="InterPro" id="IPR045036">
    <property type="entry name" value="Spartin-like"/>
</dbReference>
<evidence type="ECO:0000313" key="3">
    <source>
        <dbReference type="EMBL" id="KAG5998301.1"/>
    </source>
</evidence>
<proteinExistence type="predicted"/>
<feature type="compositionally biased region" description="Basic and acidic residues" evidence="1">
    <location>
        <begin position="527"/>
        <end position="543"/>
    </location>
</feature>
<dbReference type="OrthoDB" id="20821at2759"/>
<dbReference type="EMBL" id="SRPW01001870">
    <property type="protein sequence ID" value="KAG5998301.1"/>
    <property type="molecule type" value="Genomic_DNA"/>
</dbReference>
<feature type="compositionally biased region" description="Low complexity" evidence="1">
    <location>
        <begin position="149"/>
        <end position="158"/>
    </location>
</feature>
<evidence type="ECO:0000313" key="4">
    <source>
        <dbReference type="Proteomes" id="UP000748025"/>
    </source>
</evidence>
<dbReference type="AlphaFoldDB" id="A0A9P7N8U0"/>
<dbReference type="GO" id="GO:0051301">
    <property type="term" value="P:cell division"/>
    <property type="evidence" value="ECO:0007669"/>
    <property type="project" value="TreeGrafter"/>
</dbReference>
<comment type="caution">
    <text evidence="3">The sequence shown here is derived from an EMBL/GenBank/DDBJ whole genome shotgun (WGS) entry which is preliminary data.</text>
</comment>
<organism evidence="3 4">
    <name type="scientific">Claviceps pusilla</name>
    <dbReference type="NCBI Taxonomy" id="123648"/>
    <lineage>
        <taxon>Eukaryota</taxon>
        <taxon>Fungi</taxon>
        <taxon>Dikarya</taxon>
        <taxon>Ascomycota</taxon>
        <taxon>Pezizomycotina</taxon>
        <taxon>Sordariomycetes</taxon>
        <taxon>Hypocreomycetidae</taxon>
        <taxon>Hypocreales</taxon>
        <taxon>Clavicipitaceae</taxon>
        <taxon>Claviceps</taxon>
    </lineage>
</organism>
<evidence type="ECO:0000256" key="1">
    <source>
        <dbReference type="SAM" id="MobiDB-lite"/>
    </source>
</evidence>
<gene>
    <name evidence="3" type="ORF">E4U43_002454</name>
</gene>
<dbReference type="Pfam" id="PF06911">
    <property type="entry name" value="Senescence"/>
    <property type="match status" value="1"/>
</dbReference>
<evidence type="ECO:0000259" key="2">
    <source>
        <dbReference type="Pfam" id="PF06911"/>
    </source>
</evidence>
<feature type="domain" description="Senescence" evidence="2">
    <location>
        <begin position="276"/>
        <end position="462"/>
    </location>
</feature>
<dbReference type="Proteomes" id="UP000748025">
    <property type="component" value="Unassembled WGS sequence"/>
</dbReference>
<feature type="compositionally biased region" description="Basic and acidic residues" evidence="1">
    <location>
        <begin position="493"/>
        <end position="513"/>
    </location>
</feature>
<sequence>MASGSNDPKLLYAIDGIKAYHIAQGTEEALNSSGPQTLSLLMVPTSSGFAAASGFGSGEEDFYLHLHLPPELDLPLPATTQIYHQPPTSYLIPRWDLGPNSGAFTRIEFPAVGSRAGLQEDVDTFETILAQCTAFLERAPPPAPKKSKTAPGAASSAKPRSDGAKNEAPPAYDPAGFNKGEGYVQGSVSSTSKEAAGGRIVLVDEEDGSVVGELGDGYQVVEDTAIKPGSKDPVEISLPTDASQAINVHPAPGYHDEEGGDKDDEGDKMHPAYKKSTIVNMGMRASRLLITTSDYVAQTLSSQAENYTKNSQPAAKPVTFTPTTHAHIRRINQFSTKAAGLSASTVGSISKVAQNLGANLAKRKDGRARGFDKDGNVIDTYKPGMLNKSLMAFSTVVDGMEQAGRSLLTSTTSSVSHVVEHKWGPEAGEVSRNLGAGVKNVGLVYIDVTGVSRRAVLKSVAKGMVVGNVKGGGKVIVGGGRDTNEPGGSAAEGSRDGNGKGNGKKNEAQDTARGDGANIAVGGGKEGNGKKAVADGTRRRDGS</sequence>
<feature type="region of interest" description="Disordered" evidence="1">
    <location>
        <begin position="139"/>
        <end position="185"/>
    </location>
</feature>
<feature type="region of interest" description="Disordered" evidence="1">
    <location>
        <begin position="474"/>
        <end position="543"/>
    </location>
</feature>
<reference evidence="3" key="1">
    <citation type="journal article" date="2020" name="bioRxiv">
        <title>Whole genome comparisons of ergot fungi reveals the divergence and evolution of species within the genus Claviceps are the result of varying mechanisms driving genome evolution and host range expansion.</title>
        <authorList>
            <person name="Wyka S.A."/>
            <person name="Mondo S.J."/>
            <person name="Liu M."/>
            <person name="Dettman J."/>
            <person name="Nalam V."/>
            <person name="Broders K.D."/>
        </authorList>
    </citation>
    <scope>NUCLEOTIDE SEQUENCE</scope>
    <source>
        <strain evidence="3">CCC 602</strain>
    </source>
</reference>
<dbReference type="GO" id="GO:0005886">
    <property type="term" value="C:plasma membrane"/>
    <property type="evidence" value="ECO:0007669"/>
    <property type="project" value="TreeGrafter"/>
</dbReference>